<feature type="compositionally biased region" description="Basic residues" evidence="2">
    <location>
        <begin position="53"/>
        <end position="63"/>
    </location>
</feature>
<dbReference type="InterPro" id="IPR009269">
    <property type="entry name" value="NKAP_C"/>
</dbReference>
<gene>
    <name evidence="4" type="ORF">JKF63_02071</name>
</gene>
<dbReference type="GO" id="GO:0003682">
    <property type="term" value="F:chromatin binding"/>
    <property type="evidence" value="ECO:0007669"/>
    <property type="project" value="InterPro"/>
</dbReference>
<dbReference type="PANTHER" id="PTHR13087">
    <property type="entry name" value="NF-KAPPA B ACTIVATING PROTEIN"/>
    <property type="match status" value="1"/>
</dbReference>
<dbReference type="GeneID" id="94288191"/>
<evidence type="ECO:0000313" key="5">
    <source>
        <dbReference type="Proteomes" id="UP000674318"/>
    </source>
</evidence>
<sequence>MSSGIWALSNAATSPTDFPPGDVVEQMMCRSLEENAYSMQGFWLWQSNSIQLRHRREQRRRRPRSDAVSPTEEKGGQSAWARSEAEEITVKRADKVRDYISGVLHATGYPYRQVSAVDNAQESSASSPPATVTGVEMSVTSPKLTSTSLSSADTHPPEVSCEPPQKVNRGEGPDATVRIPVAPKSALARLVAKARTQHRDLVEHAPVVVAAGPARQRQPDETGGQLDVDRKRIRFADASSQVSQQQRSRGHESRGDNGHSEGEEEEDFTIQLPGRTAPRTSADADERGSGNTDAMPGVADSADAIAAKHPSQMTRAEFLSQFKRAPRRGEVGQTAEEIAAAEKLGYVMSGSRSVASRMYVDRIQRQLHEHEAAKLQQQFRKVEDERMDDQLVVELAQFINGKKEC</sequence>
<evidence type="ECO:0000259" key="3">
    <source>
        <dbReference type="Pfam" id="PF06047"/>
    </source>
</evidence>
<evidence type="ECO:0000256" key="2">
    <source>
        <dbReference type="SAM" id="MobiDB-lite"/>
    </source>
</evidence>
<dbReference type="InterPro" id="IPR040466">
    <property type="entry name" value="NKAP"/>
</dbReference>
<keyword evidence="5" id="KW-1185">Reference proteome</keyword>
<feature type="region of interest" description="Disordered" evidence="2">
    <location>
        <begin position="53"/>
        <end position="84"/>
    </location>
</feature>
<comment type="similarity">
    <text evidence="1">Belongs to the NKAP family.</text>
</comment>
<name>A0A836L1Q8_9TRYP</name>
<feature type="compositionally biased region" description="Basic and acidic residues" evidence="2">
    <location>
        <begin position="249"/>
        <end position="261"/>
    </location>
</feature>
<reference evidence="4 5" key="1">
    <citation type="submission" date="2021-02" db="EMBL/GenBank/DDBJ databases">
        <title>Porcisia hertigi Genome sequencing and assembly.</title>
        <authorList>
            <person name="Almutairi H."/>
            <person name="Gatherer D."/>
        </authorList>
    </citation>
    <scope>NUCLEOTIDE SEQUENCE [LARGE SCALE GENOMIC DNA]</scope>
    <source>
        <strain evidence="4 5">C119</strain>
    </source>
</reference>
<dbReference type="GO" id="GO:0010468">
    <property type="term" value="P:regulation of gene expression"/>
    <property type="evidence" value="ECO:0007669"/>
    <property type="project" value="TreeGrafter"/>
</dbReference>
<proteinExistence type="inferred from homology"/>
<dbReference type="EMBL" id="JAFJZO010000033">
    <property type="protein sequence ID" value="KAG5495019.1"/>
    <property type="molecule type" value="Genomic_DNA"/>
</dbReference>
<dbReference type="GO" id="GO:0005634">
    <property type="term" value="C:nucleus"/>
    <property type="evidence" value="ECO:0007669"/>
    <property type="project" value="TreeGrafter"/>
</dbReference>
<dbReference type="KEGG" id="phet:94288191"/>
<comment type="caution">
    <text evidence="4">The sequence shown here is derived from an EMBL/GenBank/DDBJ whole genome shotgun (WGS) entry which is preliminary data.</text>
</comment>
<dbReference type="Pfam" id="PF06047">
    <property type="entry name" value="Nkap_C"/>
    <property type="match status" value="1"/>
</dbReference>
<feature type="region of interest" description="Disordered" evidence="2">
    <location>
        <begin position="204"/>
        <end position="297"/>
    </location>
</feature>
<evidence type="ECO:0000313" key="4">
    <source>
        <dbReference type="EMBL" id="KAG5495019.1"/>
    </source>
</evidence>
<dbReference type="RefSeq" id="XP_067754271.1">
    <property type="nucleotide sequence ID" value="XM_067898114.1"/>
</dbReference>
<feature type="domain" description="NF-kappa-B-activating protein C-terminal" evidence="3">
    <location>
        <begin position="316"/>
        <end position="399"/>
    </location>
</feature>
<organism evidence="4 5">
    <name type="scientific">Porcisia hertigi</name>
    <dbReference type="NCBI Taxonomy" id="2761500"/>
    <lineage>
        <taxon>Eukaryota</taxon>
        <taxon>Discoba</taxon>
        <taxon>Euglenozoa</taxon>
        <taxon>Kinetoplastea</taxon>
        <taxon>Metakinetoplastina</taxon>
        <taxon>Trypanosomatida</taxon>
        <taxon>Trypanosomatidae</taxon>
        <taxon>Leishmaniinae</taxon>
        <taxon>Porcisia</taxon>
    </lineage>
</organism>
<dbReference type="OrthoDB" id="273141at2759"/>
<dbReference type="Proteomes" id="UP000674318">
    <property type="component" value="Unassembled WGS sequence"/>
</dbReference>
<dbReference type="AlphaFoldDB" id="A0A836L1Q8"/>
<evidence type="ECO:0000256" key="1">
    <source>
        <dbReference type="ARBA" id="ARBA00009313"/>
    </source>
</evidence>
<protein>
    <recommendedName>
        <fullName evidence="3">NF-kappa-B-activating protein C-terminal domain-containing protein</fullName>
    </recommendedName>
</protein>
<feature type="region of interest" description="Disordered" evidence="2">
    <location>
        <begin position="143"/>
        <end position="177"/>
    </location>
</feature>
<dbReference type="PANTHER" id="PTHR13087:SF0">
    <property type="entry name" value="NFKB ACTIVATING PROTEIN LIKE"/>
    <property type="match status" value="1"/>
</dbReference>
<accession>A0A836L1Q8</accession>